<accession>A0ABU2GWU4</accession>
<dbReference type="Gene3D" id="2.70.40.10">
    <property type="match status" value="1"/>
</dbReference>
<dbReference type="CDD" id="cd07557">
    <property type="entry name" value="trimeric_dUTPase"/>
    <property type="match status" value="1"/>
</dbReference>
<protein>
    <recommendedName>
        <fullName evidence="5">dCTP deaminase</fullName>
    </recommendedName>
</protein>
<evidence type="ECO:0000256" key="2">
    <source>
        <dbReference type="ARBA" id="ARBA00023080"/>
    </source>
</evidence>
<dbReference type="InterPro" id="IPR033704">
    <property type="entry name" value="dUTPase_trimeric"/>
</dbReference>
<name>A0ABU2GWU4_9ACTN</name>
<comment type="caution">
    <text evidence="3">The sequence shown here is derived from an EMBL/GenBank/DDBJ whole genome shotgun (WGS) entry which is preliminary data.</text>
</comment>
<dbReference type="PANTHER" id="PTHR42680">
    <property type="entry name" value="DCTP DEAMINASE"/>
    <property type="match status" value="1"/>
</dbReference>
<organism evidence="3 4">
    <name type="scientific">Gordonia westfalica</name>
    <dbReference type="NCBI Taxonomy" id="158898"/>
    <lineage>
        <taxon>Bacteria</taxon>
        <taxon>Bacillati</taxon>
        <taxon>Actinomycetota</taxon>
        <taxon>Actinomycetes</taxon>
        <taxon>Mycobacteriales</taxon>
        <taxon>Gordoniaceae</taxon>
        <taxon>Gordonia</taxon>
    </lineage>
</organism>
<reference evidence="3 4" key="1">
    <citation type="submission" date="2023-08" db="EMBL/GenBank/DDBJ databases">
        <title>Bioegradation of LLDPE and BLDPE plastic by marine bacteria from coast plastic debris.</title>
        <authorList>
            <person name="Rong Z."/>
        </authorList>
    </citation>
    <scope>NUCLEOTIDE SEQUENCE [LARGE SCALE GENOMIC DNA]</scope>
    <source>
        <strain evidence="3 4">Z-2</strain>
    </source>
</reference>
<dbReference type="InterPro" id="IPR011962">
    <property type="entry name" value="dCTP_deaminase"/>
</dbReference>
<proteinExistence type="predicted"/>
<evidence type="ECO:0000256" key="1">
    <source>
        <dbReference type="ARBA" id="ARBA00022801"/>
    </source>
</evidence>
<dbReference type="PANTHER" id="PTHR42680:SF3">
    <property type="entry name" value="DCTP DEAMINASE"/>
    <property type="match status" value="1"/>
</dbReference>
<dbReference type="EMBL" id="JAVLUS010000014">
    <property type="protein sequence ID" value="MDS1115495.1"/>
    <property type="molecule type" value="Genomic_DNA"/>
</dbReference>
<keyword evidence="1" id="KW-0378">Hydrolase</keyword>
<keyword evidence="2" id="KW-0546">Nucleotide metabolism</keyword>
<dbReference type="Pfam" id="PF22769">
    <property type="entry name" value="DCD"/>
    <property type="match status" value="1"/>
</dbReference>
<dbReference type="SUPFAM" id="SSF51283">
    <property type="entry name" value="dUTPase-like"/>
    <property type="match status" value="1"/>
</dbReference>
<evidence type="ECO:0008006" key="5">
    <source>
        <dbReference type="Google" id="ProtNLM"/>
    </source>
</evidence>
<gene>
    <name evidence="3" type="ORF">RD149_17205</name>
</gene>
<sequence>MPGAGNVIRIDTPDAASPFLGPIEDAKEFIVLRSGEFLLAQTDEAVGISEDYVALILPLSHIARFGISTTNGAALVSPGYSHGTPTPLTLELHNKNRYSISLPTRSPICHLLISRVSHSIRSTPSEVSAEMTILPPRYYEQADPLISPGYQEDLLGDVRTVD</sequence>
<dbReference type="Proteomes" id="UP001265083">
    <property type="component" value="Unassembled WGS sequence"/>
</dbReference>
<evidence type="ECO:0000313" key="4">
    <source>
        <dbReference type="Proteomes" id="UP001265083"/>
    </source>
</evidence>
<dbReference type="InterPro" id="IPR036157">
    <property type="entry name" value="dUTPase-like_sf"/>
</dbReference>
<keyword evidence="4" id="KW-1185">Reference proteome</keyword>
<evidence type="ECO:0000313" key="3">
    <source>
        <dbReference type="EMBL" id="MDS1115495.1"/>
    </source>
</evidence>